<name>A0A6G0XVN2_9STRA</name>
<dbReference type="Pfam" id="PF00855">
    <property type="entry name" value="PWWP"/>
    <property type="match status" value="2"/>
</dbReference>
<feature type="compositionally biased region" description="Polar residues" evidence="1">
    <location>
        <begin position="937"/>
        <end position="952"/>
    </location>
</feature>
<feature type="region of interest" description="Disordered" evidence="1">
    <location>
        <begin position="925"/>
        <end position="952"/>
    </location>
</feature>
<feature type="region of interest" description="Disordered" evidence="1">
    <location>
        <begin position="546"/>
        <end position="577"/>
    </location>
</feature>
<dbReference type="EMBL" id="VJMJ01000009">
    <property type="protein sequence ID" value="KAF0744547.1"/>
    <property type="molecule type" value="Genomic_DNA"/>
</dbReference>
<dbReference type="Proteomes" id="UP000481153">
    <property type="component" value="Unassembled WGS sequence"/>
</dbReference>
<organism evidence="3 4">
    <name type="scientific">Aphanomyces euteiches</name>
    <dbReference type="NCBI Taxonomy" id="100861"/>
    <lineage>
        <taxon>Eukaryota</taxon>
        <taxon>Sar</taxon>
        <taxon>Stramenopiles</taxon>
        <taxon>Oomycota</taxon>
        <taxon>Saprolegniomycetes</taxon>
        <taxon>Saprolegniales</taxon>
        <taxon>Verrucalvaceae</taxon>
        <taxon>Aphanomyces</taxon>
    </lineage>
</organism>
<sequence length="1180" mass="131746">MNSAPNVEVNQVAWAKSEDNPWWPVYICDPSKLRTELHLLGSGHRRMLRKANERPTERYLAFYFGLYLFRLHAHDDNTLRPWECIGHAEFVHGLPKIKRGPVQDSFRTALREARTYLASDETTRLPPRMVASDLDPSMSPPALKSSVVAATTGTTEVIDIDSDENEEAINNSSVVQVTADDLKYDSLAWLYVVGKTWWPAYICDPKILQSHSRVSNSRTKVVRLAKEFTTEIQIAQSSSDTHRLLYLFGTHTLHLHDTTTKFADTGIKIWNCNEYDQYFPNKTWSRKDEAHARAMKEVKDFLACQNSIRLPPYISSNVFAPKASNLTPGPQESNANESKQLQSTQISDESGHEELAITRNTKRTDNEVADDVNSMDAHPKGQVHDLPPESNTTITSQEFSRPILSESMSISQSDDEISGFQGYVAWACLNGQMWWPVYVCAMDFESKRDAREHEVSKHRGGLSQRKDIVAQVYFFGRHKFGLIESESLKQWKGAQHTDLIYDQSFVESKSKAFVEAFAAAVAEAENFEVAYQHLLQPFIPPTSKENIKDVSTNISGPQSGDDKDEPPRKKQAVEVPQSVNEYPPKLDASRQSSLLVSELTVLKNKVHEAVPVWKQALTTGHVEHFLQVIMSLQRILNQLYVVLRHQTLDPTIASRPLQFVSVYHCAVMCLWCLLISVSVKNSGPATSPEAQFMHKCMKNLLGAFEGPFEPQVHEKIIQDCVSFSNEITQFSVMGLKPDVDRARRWLLFFLNHYLSEPASYCKCRSLDFSTRDQVSPQVLPNALKVEFAKLSVMQREFESRTQDSSKSQNVAHTPGPEIQDVSVVSPQTVPHVDSNQYGVDTTFTFETYSLGLHIGETKHGAVVLGLASNAPQQTKYAIEWGTIAPGDFIAKVNSRPYTEIGYKGFSDLVASGKRPLSVTFRRPVRNPIVSHDKPKSATPSASRSNANNKATSQRVTLIEEVTPQERPNVNGFEHRVSTNDYESQFSGRSSVSVRSSYATPFIASTNCTSNPSTSSQHNRRLVNTNQASQNLVASSAMPTPSTSMNYYDVSSNIGNLQSVANTQIFPTFLGGGSTNQVGQPPFSHIPFSPQVPPTAAGNDAVFFNPSNVPALGYHGNYGNQAPYFPPQSVMIVAVPPGHPLYNSMLLQSLPTYPAPPELPPQYQNHNPSYFNYPPSNGFFP</sequence>
<comment type="caution">
    <text evidence="3">The sequence shown here is derived from an EMBL/GenBank/DDBJ whole genome shotgun (WGS) entry which is preliminary data.</text>
</comment>
<evidence type="ECO:0000313" key="4">
    <source>
        <dbReference type="Proteomes" id="UP000481153"/>
    </source>
</evidence>
<dbReference type="AlphaFoldDB" id="A0A6G0XVN2"/>
<evidence type="ECO:0000256" key="1">
    <source>
        <dbReference type="SAM" id="MobiDB-lite"/>
    </source>
</evidence>
<feature type="compositionally biased region" description="Polar residues" evidence="1">
    <location>
        <begin position="324"/>
        <end position="348"/>
    </location>
</feature>
<dbReference type="Gene3D" id="2.30.30.140">
    <property type="match status" value="3"/>
</dbReference>
<reference evidence="3 4" key="1">
    <citation type="submission" date="2019-07" db="EMBL/GenBank/DDBJ databases">
        <title>Genomics analysis of Aphanomyces spp. identifies a new class of oomycete effector associated with host adaptation.</title>
        <authorList>
            <person name="Gaulin E."/>
        </authorList>
    </citation>
    <scope>NUCLEOTIDE SEQUENCE [LARGE SCALE GENOMIC DNA]</scope>
    <source>
        <strain evidence="3 4">ATCC 201684</strain>
    </source>
</reference>
<feature type="domain" description="PWWP" evidence="2">
    <location>
        <begin position="421"/>
        <end position="486"/>
    </location>
</feature>
<gene>
    <name evidence="3" type="ORF">Ae201684_001021</name>
</gene>
<evidence type="ECO:0000259" key="2">
    <source>
        <dbReference type="PROSITE" id="PS50812"/>
    </source>
</evidence>
<feature type="domain" description="PWWP" evidence="2">
    <location>
        <begin position="184"/>
        <end position="257"/>
    </location>
</feature>
<feature type="region of interest" description="Disordered" evidence="1">
    <location>
        <begin position="324"/>
        <end position="368"/>
    </location>
</feature>
<keyword evidence="4" id="KW-1185">Reference proteome</keyword>
<proteinExistence type="predicted"/>
<feature type="compositionally biased region" description="Polar residues" evidence="1">
    <location>
        <begin position="549"/>
        <end position="558"/>
    </location>
</feature>
<evidence type="ECO:0000313" key="3">
    <source>
        <dbReference type="EMBL" id="KAF0744547.1"/>
    </source>
</evidence>
<accession>A0A6G0XVN2</accession>
<dbReference type="PROSITE" id="PS50812">
    <property type="entry name" value="PWWP"/>
    <property type="match status" value="3"/>
</dbReference>
<feature type="region of interest" description="Disordered" evidence="1">
    <location>
        <begin position="798"/>
        <end position="818"/>
    </location>
</feature>
<dbReference type="SUPFAM" id="SSF63748">
    <property type="entry name" value="Tudor/PWWP/MBT"/>
    <property type="match status" value="2"/>
</dbReference>
<feature type="compositionally biased region" description="Basic and acidic residues" evidence="1">
    <location>
        <begin position="349"/>
        <end position="366"/>
    </location>
</feature>
<dbReference type="VEuPathDB" id="FungiDB:AeMF1_009239"/>
<feature type="domain" description="PWWP" evidence="2">
    <location>
        <begin position="9"/>
        <end position="65"/>
    </location>
</feature>
<dbReference type="CDD" id="cd05162">
    <property type="entry name" value="PWWP"/>
    <property type="match status" value="3"/>
</dbReference>
<dbReference type="InterPro" id="IPR000313">
    <property type="entry name" value="PWWP_dom"/>
</dbReference>
<protein>
    <recommendedName>
        <fullName evidence="2">PWWP domain-containing protein</fullName>
    </recommendedName>
</protein>